<evidence type="ECO:0000313" key="3">
    <source>
        <dbReference type="Proteomes" id="UP000233786"/>
    </source>
</evidence>
<name>A0A2N3Y6W5_SACSN</name>
<dbReference type="Proteomes" id="UP000233786">
    <property type="component" value="Unassembled WGS sequence"/>
</dbReference>
<evidence type="ECO:0000313" key="2">
    <source>
        <dbReference type="EMBL" id="PKW18669.1"/>
    </source>
</evidence>
<feature type="compositionally biased region" description="Basic and acidic residues" evidence="1">
    <location>
        <begin position="30"/>
        <end position="50"/>
    </location>
</feature>
<dbReference type="STRING" id="994479.GCA_000194155_05248"/>
<gene>
    <name evidence="2" type="ORF">A8926_6785</name>
</gene>
<feature type="region of interest" description="Disordered" evidence="1">
    <location>
        <begin position="1"/>
        <end position="50"/>
    </location>
</feature>
<protein>
    <submittedName>
        <fullName evidence="2">Uncharacterized protein</fullName>
    </submittedName>
</protein>
<reference evidence="2" key="1">
    <citation type="submission" date="2017-12" db="EMBL/GenBank/DDBJ databases">
        <title>Sequencing the genomes of 1000 Actinobacteria strains.</title>
        <authorList>
            <person name="Klenk H.-P."/>
        </authorList>
    </citation>
    <scope>NUCLEOTIDE SEQUENCE [LARGE SCALE GENOMIC DNA]</scope>
    <source>
        <strain evidence="2">DSM 44228</strain>
    </source>
</reference>
<accession>A0A2N3Y6W5</accession>
<dbReference type="EMBL" id="PJNB01000001">
    <property type="protein sequence ID" value="PKW18669.1"/>
    <property type="molecule type" value="Genomic_DNA"/>
</dbReference>
<sequence>MPAPRPNLAPSVWAADHSRRRGRSAGPFRARRESGPAAHHTREPQTQLRDRVPCYMTRRRPNGSPCRRSGSVSAARWQCGAMPRAAWTSTEVSRLTRSVSMIPLRVSVPGHLSSVWNGGNETGVWWGVGWAGTERAPLRRTWSRPGRGFCRLPRPRGTGVVRGWRRRGRQGASGRGGQAPEPGFQDFSLEIVAVAQGSCCRLTVSLHRRSTPPLHPLAVLGVLLTDDQQRSLHGSGGDRHVREG</sequence>
<proteinExistence type="predicted"/>
<dbReference type="AlphaFoldDB" id="A0A2N3Y6W5"/>
<keyword evidence="3" id="KW-1185">Reference proteome</keyword>
<organism evidence="2 3">
    <name type="scientific">Saccharopolyspora spinosa</name>
    <dbReference type="NCBI Taxonomy" id="60894"/>
    <lineage>
        <taxon>Bacteria</taxon>
        <taxon>Bacillati</taxon>
        <taxon>Actinomycetota</taxon>
        <taxon>Actinomycetes</taxon>
        <taxon>Pseudonocardiales</taxon>
        <taxon>Pseudonocardiaceae</taxon>
        <taxon>Saccharopolyspora</taxon>
    </lineage>
</organism>
<comment type="caution">
    <text evidence="2">The sequence shown here is derived from an EMBL/GenBank/DDBJ whole genome shotgun (WGS) entry which is preliminary data.</text>
</comment>
<evidence type="ECO:0000256" key="1">
    <source>
        <dbReference type="SAM" id="MobiDB-lite"/>
    </source>
</evidence>